<evidence type="ECO:0000256" key="1">
    <source>
        <dbReference type="SAM" id="SignalP"/>
    </source>
</evidence>
<keyword evidence="1" id="KW-0732">Signal</keyword>
<reference evidence="3" key="1">
    <citation type="submission" date="2021-01" db="EMBL/GenBank/DDBJ databases">
        <authorList>
            <person name="Corre E."/>
            <person name="Pelletier E."/>
            <person name="Niang G."/>
            <person name="Scheremetjew M."/>
            <person name="Finn R."/>
            <person name="Kale V."/>
            <person name="Holt S."/>
            <person name="Cochrane G."/>
            <person name="Meng A."/>
            <person name="Brown T."/>
            <person name="Cohen L."/>
        </authorList>
    </citation>
    <scope>NUCLEOTIDE SEQUENCE</scope>
    <source>
        <strain evidence="3">GSO104</strain>
        <strain evidence="2">Pop2</strain>
    </source>
</reference>
<dbReference type="EMBL" id="HBGN01024062">
    <property type="protein sequence ID" value="CAD9338651.1"/>
    <property type="molecule type" value="Transcribed_RNA"/>
</dbReference>
<gene>
    <name evidence="3" type="ORF">DBRI00130_LOCUS40718</name>
    <name evidence="2" type="ORF">DBRI1063_LOCUS15378</name>
</gene>
<evidence type="ECO:0000313" key="3">
    <source>
        <dbReference type="EMBL" id="CAE4660082.1"/>
    </source>
</evidence>
<protein>
    <submittedName>
        <fullName evidence="3">Uncharacterized protein</fullName>
    </submittedName>
</protein>
<feature type="chain" id="PRO_5036192659" evidence="1">
    <location>
        <begin position="18"/>
        <end position="242"/>
    </location>
</feature>
<dbReference type="AlphaFoldDB" id="A0A6V2P4A0"/>
<dbReference type="EMBL" id="HBNS01056538">
    <property type="protein sequence ID" value="CAE4660082.1"/>
    <property type="molecule type" value="Transcribed_RNA"/>
</dbReference>
<sequence>MAKTSLFFTATILAISSLTNNNNKPLVTAWSSQHPSSSPQNNKQFTRRDVLSIATLTPIITAPFLLPQASTAYTPDPDPLRESLYFVSRVQEATVQQERFINKSSQQEELKAKMKLTLRLVEKNYKLLDQINYCSQFIEPASDIVAATEAGYEAADALQGAIDFVKNDLGNGPLTSAQKSFLSESMQSCRNNLFVFLKYVPQDKLEGARKRVEEENVANRDEFDGDENAGVYNPVVLPWKAS</sequence>
<feature type="signal peptide" evidence="1">
    <location>
        <begin position="1"/>
        <end position="17"/>
    </location>
</feature>
<organism evidence="3">
    <name type="scientific">Ditylum brightwellii</name>
    <dbReference type="NCBI Taxonomy" id="49249"/>
    <lineage>
        <taxon>Eukaryota</taxon>
        <taxon>Sar</taxon>
        <taxon>Stramenopiles</taxon>
        <taxon>Ochrophyta</taxon>
        <taxon>Bacillariophyta</taxon>
        <taxon>Mediophyceae</taxon>
        <taxon>Lithodesmiophycidae</taxon>
        <taxon>Lithodesmiales</taxon>
        <taxon>Lithodesmiaceae</taxon>
        <taxon>Ditylum</taxon>
    </lineage>
</organism>
<name>A0A6V2P4A0_9STRA</name>
<accession>A0A6V2P4A0</accession>
<proteinExistence type="predicted"/>
<evidence type="ECO:0000313" key="2">
    <source>
        <dbReference type="EMBL" id="CAD9338651.1"/>
    </source>
</evidence>